<dbReference type="EMBL" id="KZ451905">
    <property type="protein sequence ID" value="PKA64323.1"/>
    <property type="molecule type" value="Genomic_DNA"/>
</dbReference>
<evidence type="ECO:0000256" key="5">
    <source>
        <dbReference type="SAM" id="MobiDB-lite"/>
    </source>
</evidence>
<feature type="coiled-coil region" evidence="4">
    <location>
        <begin position="66"/>
        <end position="114"/>
    </location>
</feature>
<feature type="compositionally biased region" description="Polar residues" evidence="5">
    <location>
        <begin position="760"/>
        <end position="777"/>
    </location>
</feature>
<keyword evidence="7" id="KW-1185">Reference proteome</keyword>
<gene>
    <name evidence="6" type="primary">GC4</name>
    <name evidence="6" type="ORF">AXF42_Ash009544</name>
</gene>
<reference evidence="6 7" key="1">
    <citation type="journal article" date="2017" name="Nature">
        <title>The Apostasia genome and the evolution of orchids.</title>
        <authorList>
            <person name="Zhang G.Q."/>
            <person name="Liu K.W."/>
            <person name="Li Z."/>
            <person name="Lohaus R."/>
            <person name="Hsiao Y.Y."/>
            <person name="Niu S.C."/>
            <person name="Wang J.Y."/>
            <person name="Lin Y.C."/>
            <person name="Xu Q."/>
            <person name="Chen L.J."/>
            <person name="Yoshida K."/>
            <person name="Fujiwara S."/>
            <person name="Wang Z.W."/>
            <person name="Zhang Y.Q."/>
            <person name="Mitsuda N."/>
            <person name="Wang M."/>
            <person name="Liu G.H."/>
            <person name="Pecoraro L."/>
            <person name="Huang H.X."/>
            <person name="Xiao X.J."/>
            <person name="Lin M."/>
            <person name="Wu X.Y."/>
            <person name="Wu W.L."/>
            <person name="Chen Y.Y."/>
            <person name="Chang S.B."/>
            <person name="Sakamoto S."/>
            <person name="Ohme-Takagi M."/>
            <person name="Yagi M."/>
            <person name="Zeng S.J."/>
            <person name="Shen C.Y."/>
            <person name="Yeh C.M."/>
            <person name="Luo Y.B."/>
            <person name="Tsai W.C."/>
            <person name="Van de Peer Y."/>
            <person name="Liu Z.J."/>
        </authorList>
    </citation>
    <scope>NUCLEOTIDE SEQUENCE [LARGE SCALE GENOMIC DNA]</scope>
    <source>
        <strain evidence="7">cv. Shenzhen</strain>
        <tissue evidence="6">Stem</tissue>
    </source>
</reference>
<evidence type="ECO:0000256" key="2">
    <source>
        <dbReference type="ARBA" id="ARBA00023034"/>
    </source>
</evidence>
<evidence type="ECO:0000313" key="7">
    <source>
        <dbReference type="Proteomes" id="UP000236161"/>
    </source>
</evidence>
<dbReference type="GO" id="GO:0007030">
    <property type="term" value="P:Golgi organization"/>
    <property type="evidence" value="ECO:0007669"/>
    <property type="project" value="TreeGrafter"/>
</dbReference>
<proteinExistence type="predicted"/>
<feature type="region of interest" description="Disordered" evidence="5">
    <location>
        <begin position="26"/>
        <end position="59"/>
    </location>
</feature>
<dbReference type="STRING" id="1088818.A0A2I0B953"/>
<sequence length="777" mass="87779">MLNSIASYKESLSRIAHEVLDAAEVEVRENGKASTRRISQQPSPRSTPQPRSPSANGASYGTDEVIAKYRADIQKLQESEAEIKALSFNYAALLKEKEEQLLKLRGENGSLRRDLEVIKSDVSLSRDGSPRTSSTTSVTAKVIIDRTSIKPRRSIPPENSRHGNHTFANSDSKQNGLENWTVSVPFGNSHQNIVLEPTIPEKDYQENEKLLEEIRSLKAVQASHQAEMKLLKEQLENERANASLLKVKLQEEHQLSESCQSKLHDLKMDMEKISEKKELQKEFDTKLLELKRQEAELTRLVLEKEQNESVESLRSAMWQLEKQNTDLKLEKNELEVKLNSLLNMPEKNDADGSNSLNASKSKPNGVIGLAPKVIELEEMLKETYKERDKALQELSRLKQHLLDKELEEEDKMDEDSKIIEQLRTLTEYQKSQILQLENALRLERTKKEEFVMLKCDELHQSNEIISGLKQKLTSCMSSLELKNIELQNLQTALGQYYAESEAKERLGRELAEAREESAKFAESLKVADQCVEASKRRNEETNSRLLQSERLLSESRHSIQKLEDDNAKLRRALERSMTTLNRMSLDSDNYVDRRIVIKLLVTYFQRNHSKEVLDLMVRMLGFSNEDKQRVGFTQHSTGKGIVRGVLGLPGRLVGGIIGGGTAEASSSVRSESQSFADLWVDFLLKETERERRESSEDTGVHSGEQTSGSEAALTAGFPARASATHRGFQNSHSQPPSSVSYKIIEPSDAEFSTVPLTPVPSVSQPPKNSQPVSSQRY</sequence>
<keyword evidence="2" id="KW-0333">Golgi apparatus</keyword>
<dbReference type="AlphaFoldDB" id="A0A2I0B953"/>
<feature type="region of interest" description="Disordered" evidence="5">
    <location>
        <begin position="344"/>
        <end position="363"/>
    </location>
</feature>
<feature type="compositionally biased region" description="Polar residues" evidence="5">
    <location>
        <begin position="351"/>
        <end position="362"/>
    </location>
</feature>
<dbReference type="PANTHER" id="PTHR18921">
    <property type="entry name" value="MYOSIN HEAVY CHAIN - RELATED"/>
    <property type="match status" value="1"/>
</dbReference>
<feature type="region of interest" description="Disordered" evidence="5">
    <location>
        <begin position="151"/>
        <end position="174"/>
    </location>
</feature>
<dbReference type="PANTHER" id="PTHR18921:SF2">
    <property type="entry name" value="THYROID RECEPTOR-INTERACTING PROTEIN 11"/>
    <property type="match status" value="1"/>
</dbReference>
<organism evidence="6 7">
    <name type="scientific">Apostasia shenzhenica</name>
    <dbReference type="NCBI Taxonomy" id="1088818"/>
    <lineage>
        <taxon>Eukaryota</taxon>
        <taxon>Viridiplantae</taxon>
        <taxon>Streptophyta</taxon>
        <taxon>Embryophyta</taxon>
        <taxon>Tracheophyta</taxon>
        <taxon>Spermatophyta</taxon>
        <taxon>Magnoliopsida</taxon>
        <taxon>Liliopsida</taxon>
        <taxon>Asparagales</taxon>
        <taxon>Orchidaceae</taxon>
        <taxon>Apostasioideae</taxon>
        <taxon>Apostasia</taxon>
    </lineage>
</organism>
<comment type="subcellular location">
    <subcellularLocation>
        <location evidence="1">Golgi apparatus</location>
    </subcellularLocation>
</comment>
<keyword evidence="3 4" id="KW-0175">Coiled coil</keyword>
<protein>
    <submittedName>
        <fullName evidence="6">Golgin candidate 4</fullName>
    </submittedName>
</protein>
<dbReference type="GO" id="GO:0031267">
    <property type="term" value="F:small GTPase binding"/>
    <property type="evidence" value="ECO:0007669"/>
    <property type="project" value="TreeGrafter"/>
</dbReference>
<feature type="region of interest" description="Disordered" evidence="5">
    <location>
        <begin position="690"/>
        <end position="777"/>
    </location>
</feature>
<feature type="compositionally biased region" description="Basic and acidic residues" evidence="5">
    <location>
        <begin position="690"/>
        <end position="699"/>
    </location>
</feature>
<dbReference type="GO" id="GO:0006888">
    <property type="term" value="P:endoplasmic reticulum to Golgi vesicle-mediated transport"/>
    <property type="evidence" value="ECO:0007669"/>
    <property type="project" value="TreeGrafter"/>
</dbReference>
<feature type="coiled-coil region" evidence="4">
    <location>
        <begin position="276"/>
        <end position="344"/>
    </location>
</feature>
<evidence type="ECO:0000313" key="6">
    <source>
        <dbReference type="EMBL" id="PKA64323.1"/>
    </source>
</evidence>
<feature type="compositionally biased region" description="Polar residues" evidence="5">
    <location>
        <begin position="727"/>
        <end position="740"/>
    </location>
</feature>
<accession>A0A2I0B953</accession>
<dbReference type="OrthoDB" id="71227at2759"/>
<evidence type="ECO:0000256" key="4">
    <source>
        <dbReference type="SAM" id="Coils"/>
    </source>
</evidence>
<feature type="coiled-coil region" evidence="4">
    <location>
        <begin position="552"/>
        <end position="579"/>
    </location>
</feature>
<evidence type="ECO:0000256" key="3">
    <source>
        <dbReference type="ARBA" id="ARBA00023054"/>
    </source>
</evidence>
<dbReference type="GO" id="GO:0005794">
    <property type="term" value="C:Golgi apparatus"/>
    <property type="evidence" value="ECO:0007669"/>
    <property type="project" value="UniProtKB-SubCell"/>
</dbReference>
<feature type="coiled-coil region" evidence="4">
    <location>
        <begin position="207"/>
        <end position="252"/>
    </location>
</feature>
<dbReference type="Proteomes" id="UP000236161">
    <property type="component" value="Unassembled WGS sequence"/>
</dbReference>
<feature type="coiled-coil region" evidence="4">
    <location>
        <begin position="373"/>
        <end position="407"/>
    </location>
</feature>
<name>A0A2I0B953_9ASPA</name>
<evidence type="ECO:0000256" key="1">
    <source>
        <dbReference type="ARBA" id="ARBA00004555"/>
    </source>
</evidence>